<dbReference type="PANTHER" id="PTHR43798">
    <property type="entry name" value="MONOACYLGLYCEROL LIPASE"/>
    <property type="match status" value="1"/>
</dbReference>
<feature type="domain" description="AB hydrolase-1" evidence="2">
    <location>
        <begin position="24"/>
        <end position="127"/>
    </location>
</feature>
<dbReference type="EMBL" id="CP003639">
    <property type="protein sequence ID" value="AFM39511.1"/>
    <property type="molecule type" value="Genomic_DNA"/>
</dbReference>
<dbReference type="Proteomes" id="UP000002892">
    <property type="component" value="Chromosome"/>
</dbReference>
<name>I4D137_DESAJ</name>
<organism evidence="3 4">
    <name type="scientific">Desulfosporosinus acidiphilus (strain DSM 22704 / JCM 16185 / SJ4)</name>
    <dbReference type="NCBI Taxonomy" id="646529"/>
    <lineage>
        <taxon>Bacteria</taxon>
        <taxon>Bacillati</taxon>
        <taxon>Bacillota</taxon>
        <taxon>Clostridia</taxon>
        <taxon>Eubacteriales</taxon>
        <taxon>Desulfitobacteriaceae</taxon>
        <taxon>Desulfosporosinus</taxon>
    </lineage>
</organism>
<dbReference type="PANTHER" id="PTHR43798:SF31">
    <property type="entry name" value="AB HYDROLASE SUPERFAMILY PROTEIN YCLE"/>
    <property type="match status" value="1"/>
</dbReference>
<dbReference type="AlphaFoldDB" id="I4D137"/>
<dbReference type="InterPro" id="IPR050266">
    <property type="entry name" value="AB_hydrolase_sf"/>
</dbReference>
<gene>
    <name evidence="3" type="ordered locus">Desaci_0444</name>
</gene>
<dbReference type="GO" id="GO:0016020">
    <property type="term" value="C:membrane"/>
    <property type="evidence" value="ECO:0007669"/>
    <property type="project" value="TreeGrafter"/>
</dbReference>
<dbReference type="OrthoDB" id="9775557at2"/>
<dbReference type="Gene3D" id="3.40.50.1820">
    <property type="entry name" value="alpha/beta hydrolase"/>
    <property type="match status" value="1"/>
</dbReference>
<evidence type="ECO:0000259" key="2">
    <source>
        <dbReference type="Pfam" id="PF00561"/>
    </source>
</evidence>
<protein>
    <submittedName>
        <fullName evidence="3">Putative hydrolase or acyltransferase of alpha/beta superfamily</fullName>
    </submittedName>
</protein>
<dbReference type="GO" id="GO:0016787">
    <property type="term" value="F:hydrolase activity"/>
    <property type="evidence" value="ECO:0007669"/>
    <property type="project" value="UniProtKB-KW"/>
</dbReference>
<keyword evidence="1 3" id="KW-0378">Hydrolase</keyword>
<keyword evidence="4" id="KW-1185">Reference proteome</keyword>
<evidence type="ECO:0000313" key="3">
    <source>
        <dbReference type="EMBL" id="AFM39511.1"/>
    </source>
</evidence>
<dbReference type="KEGG" id="dai:Desaci_0444"/>
<dbReference type="RefSeq" id="WP_014825524.1">
    <property type="nucleotide sequence ID" value="NC_018068.1"/>
</dbReference>
<dbReference type="InterPro" id="IPR029058">
    <property type="entry name" value="AB_hydrolase_fold"/>
</dbReference>
<accession>I4D137</accession>
<dbReference type="HOGENOM" id="CLU_020336_50_5_9"/>
<proteinExistence type="predicted"/>
<dbReference type="SUPFAM" id="SSF53474">
    <property type="entry name" value="alpha/beta-Hydrolases"/>
    <property type="match status" value="1"/>
</dbReference>
<evidence type="ECO:0000256" key="1">
    <source>
        <dbReference type="ARBA" id="ARBA00022801"/>
    </source>
</evidence>
<dbReference type="InterPro" id="IPR000073">
    <property type="entry name" value="AB_hydrolase_1"/>
</dbReference>
<evidence type="ECO:0000313" key="4">
    <source>
        <dbReference type="Proteomes" id="UP000002892"/>
    </source>
</evidence>
<keyword evidence="3" id="KW-0808">Transferase</keyword>
<keyword evidence="3" id="KW-0012">Acyltransferase</keyword>
<dbReference type="eggNOG" id="COG0596">
    <property type="taxonomic scope" value="Bacteria"/>
</dbReference>
<sequence length="250" mass="28694">MAFVLNNSVKINYEVEGDSNRDCLVLQHGFFGSISDWYDYGYVDALKTKYKLILIDARGHGKSDKPHCSEEYSLYLRSQDIIRILDAQKIDQCHYFGYSMGGWISFGLMKWFKSRFQSFILDAIHPCENDMLSLRNSVLTLEDWVPKHDVSAEHKKRFLSNDKEALLAAIEETRTDNTELLKNISVPCLMLAGENDAIHEKVRESAKLSSNIEFISIPHSDHWFSLYNSDFIIPQIERFIANITGAQSPA</sequence>
<reference evidence="3 4" key="1">
    <citation type="journal article" date="2012" name="J. Bacteriol.">
        <title>Complete genome sequences of Desulfosporosinus orientis DSM765T, Desulfosporosinus youngiae DSM17734T, Desulfosporosinus meridiei DSM13257T, and Desulfosporosinus acidiphilus DSM22704T.</title>
        <authorList>
            <person name="Pester M."/>
            <person name="Brambilla E."/>
            <person name="Alazard D."/>
            <person name="Rattei T."/>
            <person name="Weinmaier T."/>
            <person name="Han J."/>
            <person name="Lucas S."/>
            <person name="Lapidus A."/>
            <person name="Cheng J.F."/>
            <person name="Goodwin L."/>
            <person name="Pitluck S."/>
            <person name="Peters L."/>
            <person name="Ovchinnikova G."/>
            <person name="Teshima H."/>
            <person name="Detter J.C."/>
            <person name="Han C.S."/>
            <person name="Tapia R."/>
            <person name="Land M.L."/>
            <person name="Hauser L."/>
            <person name="Kyrpides N.C."/>
            <person name="Ivanova N.N."/>
            <person name="Pagani I."/>
            <person name="Huntmann M."/>
            <person name="Wei C.L."/>
            <person name="Davenport K.W."/>
            <person name="Daligault H."/>
            <person name="Chain P.S."/>
            <person name="Chen A."/>
            <person name="Mavromatis K."/>
            <person name="Markowitz V."/>
            <person name="Szeto E."/>
            <person name="Mikhailova N."/>
            <person name="Pati A."/>
            <person name="Wagner M."/>
            <person name="Woyke T."/>
            <person name="Ollivier B."/>
            <person name="Klenk H.P."/>
            <person name="Spring S."/>
            <person name="Loy A."/>
        </authorList>
    </citation>
    <scope>NUCLEOTIDE SEQUENCE [LARGE SCALE GENOMIC DNA]</scope>
    <source>
        <strain evidence="4">DSM 22704 / JCM 16185 / SJ4</strain>
    </source>
</reference>
<dbReference type="Pfam" id="PF00561">
    <property type="entry name" value="Abhydrolase_1"/>
    <property type="match status" value="1"/>
</dbReference>
<dbReference type="GO" id="GO:0016746">
    <property type="term" value="F:acyltransferase activity"/>
    <property type="evidence" value="ECO:0007669"/>
    <property type="project" value="UniProtKB-KW"/>
</dbReference>
<dbReference type="STRING" id="646529.Desaci_0444"/>